<feature type="transmembrane region" description="Helical" evidence="1">
    <location>
        <begin position="21"/>
        <end position="44"/>
    </location>
</feature>
<evidence type="ECO:0000313" key="3">
    <source>
        <dbReference type="Proteomes" id="UP000030669"/>
    </source>
</evidence>
<accession>S7QKF3</accession>
<evidence type="ECO:0000313" key="2">
    <source>
        <dbReference type="EMBL" id="EPQ59718.1"/>
    </source>
</evidence>
<reference evidence="2 3" key="1">
    <citation type="journal article" date="2012" name="Science">
        <title>The Paleozoic origin of enzymatic lignin decomposition reconstructed from 31 fungal genomes.</title>
        <authorList>
            <person name="Floudas D."/>
            <person name="Binder M."/>
            <person name="Riley R."/>
            <person name="Barry K."/>
            <person name="Blanchette R.A."/>
            <person name="Henrissat B."/>
            <person name="Martinez A.T."/>
            <person name="Otillar R."/>
            <person name="Spatafora J.W."/>
            <person name="Yadav J.S."/>
            <person name="Aerts A."/>
            <person name="Benoit I."/>
            <person name="Boyd A."/>
            <person name="Carlson A."/>
            <person name="Copeland A."/>
            <person name="Coutinho P.M."/>
            <person name="de Vries R.P."/>
            <person name="Ferreira P."/>
            <person name="Findley K."/>
            <person name="Foster B."/>
            <person name="Gaskell J."/>
            <person name="Glotzer D."/>
            <person name="Gorecki P."/>
            <person name="Heitman J."/>
            <person name="Hesse C."/>
            <person name="Hori C."/>
            <person name="Igarashi K."/>
            <person name="Jurgens J.A."/>
            <person name="Kallen N."/>
            <person name="Kersten P."/>
            <person name="Kohler A."/>
            <person name="Kuees U."/>
            <person name="Kumar T.K.A."/>
            <person name="Kuo A."/>
            <person name="LaButti K."/>
            <person name="Larrondo L.F."/>
            <person name="Lindquist E."/>
            <person name="Ling A."/>
            <person name="Lombard V."/>
            <person name="Lucas S."/>
            <person name="Lundell T."/>
            <person name="Martin R."/>
            <person name="McLaughlin D.J."/>
            <person name="Morgenstern I."/>
            <person name="Morin E."/>
            <person name="Murat C."/>
            <person name="Nagy L.G."/>
            <person name="Nolan M."/>
            <person name="Ohm R.A."/>
            <person name="Patyshakuliyeva A."/>
            <person name="Rokas A."/>
            <person name="Ruiz-Duenas F.J."/>
            <person name="Sabat G."/>
            <person name="Salamov A."/>
            <person name="Samejima M."/>
            <person name="Schmutz J."/>
            <person name="Slot J.C."/>
            <person name="St John F."/>
            <person name="Stenlid J."/>
            <person name="Sun H."/>
            <person name="Sun S."/>
            <person name="Syed K."/>
            <person name="Tsang A."/>
            <person name="Wiebenga A."/>
            <person name="Young D."/>
            <person name="Pisabarro A."/>
            <person name="Eastwood D.C."/>
            <person name="Martin F."/>
            <person name="Cullen D."/>
            <person name="Grigoriev I.V."/>
            <person name="Hibbett D.S."/>
        </authorList>
    </citation>
    <scope>NUCLEOTIDE SEQUENCE [LARGE SCALE GENOMIC DNA]</scope>
    <source>
        <strain evidence="2 3">ATCC 11539</strain>
    </source>
</reference>
<sequence length="165" mass="18227">MWSKGDGGLVKLYPQYAYWDVAPNSAEMLLVAGAMVIFAGLTWLMTGSPFGLVFSGKLACAILVANIVHDVYRHLFRDAERTKAMKTTVSGIPWVAAVLESSLIRMASEGGRVIGILERGEAYVLGKRFDWFTGRAGKAPQMEERKNTLQRFSMVMVLMAIATLY</sequence>
<dbReference type="GeneID" id="19305579"/>
<dbReference type="HOGENOM" id="CLU_1787305_0_0_1"/>
<keyword evidence="1" id="KW-0472">Membrane</keyword>
<gene>
    <name evidence="2" type="ORF">GLOTRDRAFT_34704</name>
</gene>
<dbReference type="OMA" id="MPIREAN"/>
<dbReference type="RefSeq" id="XP_007861783.1">
    <property type="nucleotide sequence ID" value="XM_007863592.1"/>
</dbReference>
<dbReference type="OrthoDB" id="331544at2759"/>
<dbReference type="KEGG" id="gtr:GLOTRDRAFT_34704"/>
<dbReference type="EMBL" id="KB469297">
    <property type="protein sequence ID" value="EPQ59718.1"/>
    <property type="molecule type" value="Genomic_DNA"/>
</dbReference>
<dbReference type="eggNOG" id="KOG1429">
    <property type="taxonomic scope" value="Eukaryota"/>
</dbReference>
<dbReference type="AlphaFoldDB" id="S7QKF3"/>
<keyword evidence="1" id="KW-0812">Transmembrane</keyword>
<name>S7QKF3_GLOTA</name>
<proteinExistence type="predicted"/>
<keyword evidence="1" id="KW-1133">Transmembrane helix</keyword>
<dbReference type="STRING" id="670483.S7QKF3"/>
<dbReference type="Proteomes" id="UP000030669">
    <property type="component" value="Unassembled WGS sequence"/>
</dbReference>
<organism evidence="2 3">
    <name type="scientific">Gloeophyllum trabeum (strain ATCC 11539 / FP-39264 / Madison 617)</name>
    <name type="common">Brown rot fungus</name>
    <dbReference type="NCBI Taxonomy" id="670483"/>
    <lineage>
        <taxon>Eukaryota</taxon>
        <taxon>Fungi</taxon>
        <taxon>Dikarya</taxon>
        <taxon>Basidiomycota</taxon>
        <taxon>Agaricomycotina</taxon>
        <taxon>Agaricomycetes</taxon>
        <taxon>Gloeophyllales</taxon>
        <taxon>Gloeophyllaceae</taxon>
        <taxon>Gloeophyllum</taxon>
    </lineage>
</organism>
<protein>
    <submittedName>
        <fullName evidence="2">Uncharacterized protein</fullName>
    </submittedName>
</protein>
<keyword evidence="3" id="KW-1185">Reference proteome</keyword>
<evidence type="ECO:0000256" key="1">
    <source>
        <dbReference type="SAM" id="Phobius"/>
    </source>
</evidence>
<feature type="transmembrane region" description="Helical" evidence="1">
    <location>
        <begin position="50"/>
        <end position="68"/>
    </location>
</feature>